<dbReference type="Pfam" id="PF25583">
    <property type="entry name" value="WCX"/>
    <property type="match status" value="1"/>
</dbReference>
<gene>
    <name evidence="3" type="ORF">CLV98_11260</name>
</gene>
<sequence>MTPSLNLHRRLCLIRWTKKPYTYPTKKELSERLNDLGIGANSLRTIERDMEKLRDEYSIDIRHDNVKNGYYLYVPSDEDVEDFNQFVSLLERRERLDFLQSAVTSIRDAGNYLQFERNEQFIGAGCLPVLWEALRCQKVVQFEYASYAAEHSIPTIRKVEPGILFEYRNRWYLDAWDIEKGGIRTFGLDRMGNPMVVGQTISTKRTAVYKALRKQVIGVTIPTGAMAEQVVLRFNKLEAKYVQSLPLHSSQRTVQETNSHVDIALLVVLNHELEREILAFGEAVEVLEPAYLRETITRRVSQVGNFYS</sequence>
<keyword evidence="3" id="KW-0238">DNA-binding</keyword>
<dbReference type="InterPro" id="IPR051534">
    <property type="entry name" value="CBASS_pafABC_assoc_protein"/>
</dbReference>
<reference evidence="3 4" key="1">
    <citation type="submission" date="2018-03" db="EMBL/GenBank/DDBJ databases">
        <title>Genomic Encyclopedia of Archaeal and Bacterial Type Strains, Phase II (KMG-II): from individual species to whole genera.</title>
        <authorList>
            <person name="Goeker M."/>
        </authorList>
    </citation>
    <scope>NUCLEOTIDE SEQUENCE [LARGE SCALE GENOMIC DNA]</scope>
    <source>
        <strain evidence="3 4">DSM 100346</strain>
    </source>
</reference>
<dbReference type="Pfam" id="PF13280">
    <property type="entry name" value="WYL"/>
    <property type="match status" value="1"/>
</dbReference>
<evidence type="ECO:0000313" key="4">
    <source>
        <dbReference type="Proteomes" id="UP000245880"/>
    </source>
</evidence>
<dbReference type="AlphaFoldDB" id="A0A316ADW0"/>
<dbReference type="InterPro" id="IPR026881">
    <property type="entry name" value="WYL_dom"/>
</dbReference>
<dbReference type="PROSITE" id="PS52050">
    <property type="entry name" value="WYL"/>
    <property type="match status" value="1"/>
</dbReference>
<dbReference type="PANTHER" id="PTHR34580">
    <property type="match status" value="1"/>
</dbReference>
<dbReference type="InterPro" id="IPR057727">
    <property type="entry name" value="WCX_dom"/>
</dbReference>
<protein>
    <submittedName>
        <fullName evidence="3">Putative DNA-binding transcriptional regulator YafY</fullName>
    </submittedName>
</protein>
<dbReference type="PANTHER" id="PTHR34580:SF9">
    <property type="entry name" value="SLL5097 PROTEIN"/>
    <property type="match status" value="1"/>
</dbReference>
<keyword evidence="4" id="KW-1185">Reference proteome</keyword>
<evidence type="ECO:0000259" key="1">
    <source>
        <dbReference type="Pfam" id="PF13280"/>
    </source>
</evidence>
<organism evidence="3 4">
    <name type="scientific">Dyadobacter jejuensis</name>
    <dbReference type="NCBI Taxonomy" id="1082580"/>
    <lineage>
        <taxon>Bacteria</taxon>
        <taxon>Pseudomonadati</taxon>
        <taxon>Bacteroidota</taxon>
        <taxon>Cytophagia</taxon>
        <taxon>Cytophagales</taxon>
        <taxon>Spirosomataceae</taxon>
        <taxon>Dyadobacter</taxon>
    </lineage>
</organism>
<proteinExistence type="predicted"/>
<comment type="caution">
    <text evidence="3">The sequence shown here is derived from an EMBL/GenBank/DDBJ whole genome shotgun (WGS) entry which is preliminary data.</text>
</comment>
<feature type="domain" description="WCX" evidence="2">
    <location>
        <begin position="228"/>
        <end position="302"/>
    </location>
</feature>
<evidence type="ECO:0000259" key="2">
    <source>
        <dbReference type="Pfam" id="PF25583"/>
    </source>
</evidence>
<accession>A0A316ADW0</accession>
<dbReference type="GO" id="GO:0003677">
    <property type="term" value="F:DNA binding"/>
    <property type="evidence" value="ECO:0007669"/>
    <property type="project" value="UniProtKB-KW"/>
</dbReference>
<feature type="domain" description="WYL" evidence="1">
    <location>
        <begin position="127"/>
        <end position="193"/>
    </location>
</feature>
<name>A0A316ADW0_9BACT</name>
<dbReference type="EMBL" id="QGDT01000012">
    <property type="protein sequence ID" value="PWJ55966.1"/>
    <property type="molecule type" value="Genomic_DNA"/>
</dbReference>
<dbReference type="Proteomes" id="UP000245880">
    <property type="component" value="Unassembled WGS sequence"/>
</dbReference>
<dbReference type="OrthoDB" id="43316at2"/>
<evidence type="ECO:0000313" key="3">
    <source>
        <dbReference type="EMBL" id="PWJ55966.1"/>
    </source>
</evidence>